<dbReference type="eggNOG" id="COG4251">
    <property type="taxonomic scope" value="Bacteria"/>
</dbReference>
<dbReference type="EMBL" id="CP002691">
    <property type="protein sequence ID" value="AEE49508.1"/>
    <property type="molecule type" value="Genomic_DNA"/>
</dbReference>
<keyword evidence="6" id="KW-0812">Transmembrane</keyword>
<evidence type="ECO:0000256" key="2">
    <source>
        <dbReference type="ARBA" id="ARBA00012438"/>
    </source>
</evidence>
<keyword evidence="6" id="KW-0472">Membrane</keyword>
<reference evidence="8 9" key="1">
    <citation type="journal article" date="2011" name="Stand. Genomic Sci.">
        <title>Complete genome sequence of Haliscomenobacter hydrossis type strain (O).</title>
        <authorList>
            <consortium name="US DOE Joint Genome Institute (JGI-PGF)"/>
            <person name="Daligault H."/>
            <person name="Lapidus A."/>
            <person name="Zeytun A."/>
            <person name="Nolan M."/>
            <person name="Lucas S."/>
            <person name="Del Rio T.G."/>
            <person name="Tice H."/>
            <person name="Cheng J.F."/>
            <person name="Tapia R."/>
            <person name="Han C."/>
            <person name="Goodwin L."/>
            <person name="Pitluck S."/>
            <person name="Liolios K."/>
            <person name="Pagani I."/>
            <person name="Ivanova N."/>
            <person name="Huntemann M."/>
            <person name="Mavromatis K."/>
            <person name="Mikhailova N."/>
            <person name="Pati A."/>
            <person name="Chen A."/>
            <person name="Palaniappan K."/>
            <person name="Land M."/>
            <person name="Hauser L."/>
            <person name="Brambilla E.M."/>
            <person name="Rohde M."/>
            <person name="Verbarg S."/>
            <person name="Goker M."/>
            <person name="Bristow J."/>
            <person name="Eisen J.A."/>
            <person name="Markowitz V."/>
            <person name="Hugenholtz P."/>
            <person name="Kyrpides N.C."/>
            <person name="Klenk H.P."/>
            <person name="Woyke T."/>
        </authorList>
    </citation>
    <scope>NUCLEOTIDE SEQUENCE [LARGE SCALE GENOMIC DNA]</scope>
    <source>
        <strain evidence="9">ATCC 27775 / DSM 1100 / LMG 10767 / O</strain>
    </source>
</reference>
<dbReference type="PANTHER" id="PTHR43304:SF1">
    <property type="entry name" value="PAC DOMAIN-CONTAINING PROTEIN"/>
    <property type="match status" value="1"/>
</dbReference>
<evidence type="ECO:0000256" key="6">
    <source>
        <dbReference type="SAM" id="Phobius"/>
    </source>
</evidence>
<evidence type="ECO:0000256" key="1">
    <source>
        <dbReference type="ARBA" id="ARBA00000085"/>
    </source>
</evidence>
<dbReference type="RefSeq" id="WP_013764062.1">
    <property type="nucleotide sequence ID" value="NC_015510.1"/>
</dbReference>
<organism evidence="8 9">
    <name type="scientific">Haliscomenobacter hydrossis (strain ATCC 27775 / DSM 1100 / LMG 10767 / O)</name>
    <dbReference type="NCBI Taxonomy" id="760192"/>
    <lineage>
        <taxon>Bacteria</taxon>
        <taxon>Pseudomonadati</taxon>
        <taxon>Bacteroidota</taxon>
        <taxon>Saprospiria</taxon>
        <taxon>Saprospirales</taxon>
        <taxon>Haliscomenobacteraceae</taxon>
        <taxon>Haliscomenobacter</taxon>
    </lineage>
</organism>
<dbReference type="EC" id="2.7.13.3" evidence="2"/>
<feature type="transmembrane region" description="Helical" evidence="6">
    <location>
        <begin position="178"/>
        <end position="202"/>
    </location>
</feature>
<feature type="domain" description="Histidine kinase" evidence="7">
    <location>
        <begin position="238"/>
        <end position="467"/>
    </location>
</feature>
<keyword evidence="6" id="KW-1133">Transmembrane helix</keyword>
<dbReference type="InterPro" id="IPR036097">
    <property type="entry name" value="HisK_dim/P_sf"/>
</dbReference>
<evidence type="ECO:0000256" key="4">
    <source>
        <dbReference type="ARBA" id="ARBA00022679"/>
    </source>
</evidence>
<sequence>MRSSIVYLFVGFFVSILLLIGVGIYWYSTFLNWKKANQVLEHNFEILQQTEDVLSLLKDIEAGERGYIITRDWSFFEPFQLARIELPKQLDHLDALMADTKTQQNRMNKLRLLVQKRIYYAKKAVNAALADPQVDPHLKVIYMRKGKETMDSMRLQVQELKHTELAKRPSLSLHKVKFALQSTIALVLSFGLSLALFIGTFYKMMQELFRRIKTEKQLERNLTALEQSNQHLDAFNYVTVHHLQEPLRKLNIFCDRLQQKYHDELPADVQFLVQKLNGSALEMRELIQDLTTYTALGKQSDPQEHVELELESIVEAVVEEYAEEIAEKNAYLDVEHPLPSIIGNPEQLRLLFTHLLTNSLKFSKPDVPLQIRITSSSASGRAIPGVLERDHDRSFQQINFSDNGIGIDKKYMHVIFELFQRLNKDKQIPGTGVGLTICKKIILNHDGYIAVRSEPNQGTTFMLFFPL</sequence>
<dbReference type="Proteomes" id="UP000008461">
    <property type="component" value="Chromosome"/>
</dbReference>
<dbReference type="InterPro" id="IPR003594">
    <property type="entry name" value="HATPase_dom"/>
</dbReference>
<dbReference type="Pfam" id="PF02518">
    <property type="entry name" value="HATPase_c"/>
    <property type="match status" value="1"/>
</dbReference>
<dbReference type="SUPFAM" id="SSF47384">
    <property type="entry name" value="Homodimeric domain of signal transducing histidine kinase"/>
    <property type="match status" value="1"/>
</dbReference>
<dbReference type="SMART" id="SM00387">
    <property type="entry name" value="HATPase_c"/>
    <property type="match status" value="1"/>
</dbReference>
<comment type="catalytic activity">
    <reaction evidence="1">
        <text>ATP + protein L-histidine = ADP + protein N-phospho-L-histidine.</text>
        <dbReference type="EC" id="2.7.13.3"/>
    </reaction>
</comment>
<dbReference type="AlphaFoldDB" id="F4L0M6"/>
<dbReference type="PANTHER" id="PTHR43304">
    <property type="entry name" value="PHYTOCHROME-LIKE PROTEIN CPH1"/>
    <property type="match status" value="1"/>
</dbReference>
<dbReference type="GO" id="GO:0000155">
    <property type="term" value="F:phosphorelay sensor kinase activity"/>
    <property type="evidence" value="ECO:0007669"/>
    <property type="project" value="InterPro"/>
</dbReference>
<keyword evidence="5 8" id="KW-0418">Kinase</keyword>
<dbReference type="eggNOG" id="COG5278">
    <property type="taxonomic scope" value="Bacteria"/>
</dbReference>
<keyword evidence="3" id="KW-0597">Phosphoprotein</keyword>
<proteinExistence type="predicted"/>
<feature type="transmembrane region" description="Helical" evidence="6">
    <location>
        <begin position="6"/>
        <end position="27"/>
    </location>
</feature>
<evidence type="ECO:0000259" key="7">
    <source>
        <dbReference type="PROSITE" id="PS50109"/>
    </source>
</evidence>
<protein>
    <recommendedName>
        <fullName evidence="2">histidine kinase</fullName>
        <ecNumber evidence="2">2.7.13.3</ecNumber>
    </recommendedName>
</protein>
<evidence type="ECO:0000256" key="3">
    <source>
        <dbReference type="ARBA" id="ARBA00022553"/>
    </source>
</evidence>
<gene>
    <name evidence="8" type="ordered locus">Halhy_1617</name>
</gene>
<dbReference type="InterPro" id="IPR004358">
    <property type="entry name" value="Sig_transdc_His_kin-like_C"/>
</dbReference>
<evidence type="ECO:0000313" key="9">
    <source>
        <dbReference type="Proteomes" id="UP000008461"/>
    </source>
</evidence>
<dbReference type="PRINTS" id="PR00344">
    <property type="entry name" value="BCTRLSENSOR"/>
</dbReference>
<dbReference type="STRING" id="760192.Halhy_1617"/>
<evidence type="ECO:0000256" key="5">
    <source>
        <dbReference type="ARBA" id="ARBA00022777"/>
    </source>
</evidence>
<dbReference type="InterPro" id="IPR007891">
    <property type="entry name" value="CHASE3"/>
</dbReference>
<dbReference type="KEGG" id="hhy:Halhy_1617"/>
<dbReference type="Gene3D" id="1.10.287.130">
    <property type="match status" value="1"/>
</dbReference>
<keyword evidence="9" id="KW-1185">Reference proteome</keyword>
<dbReference type="SUPFAM" id="SSF55874">
    <property type="entry name" value="ATPase domain of HSP90 chaperone/DNA topoisomerase II/histidine kinase"/>
    <property type="match status" value="1"/>
</dbReference>
<reference key="2">
    <citation type="submission" date="2011-04" db="EMBL/GenBank/DDBJ databases">
        <title>Complete sequence of chromosome of Haliscomenobacter hydrossis DSM 1100.</title>
        <authorList>
            <consortium name="US DOE Joint Genome Institute (JGI-PGF)"/>
            <person name="Lucas S."/>
            <person name="Han J."/>
            <person name="Lapidus A."/>
            <person name="Bruce D."/>
            <person name="Goodwin L."/>
            <person name="Pitluck S."/>
            <person name="Peters L."/>
            <person name="Kyrpides N."/>
            <person name="Mavromatis K."/>
            <person name="Ivanova N."/>
            <person name="Ovchinnikova G."/>
            <person name="Pagani I."/>
            <person name="Daligault H."/>
            <person name="Detter J.C."/>
            <person name="Han C."/>
            <person name="Land M."/>
            <person name="Hauser L."/>
            <person name="Markowitz V."/>
            <person name="Cheng J.-F."/>
            <person name="Hugenholtz P."/>
            <person name="Woyke T."/>
            <person name="Wu D."/>
            <person name="Verbarg S."/>
            <person name="Frueling A."/>
            <person name="Brambilla E."/>
            <person name="Klenk H.-P."/>
            <person name="Eisen J.A."/>
        </authorList>
    </citation>
    <scope>NUCLEOTIDE SEQUENCE</scope>
    <source>
        <strain>DSM 1100</strain>
    </source>
</reference>
<dbReference type="InterPro" id="IPR005467">
    <property type="entry name" value="His_kinase_dom"/>
</dbReference>
<evidence type="ECO:0000313" key="8">
    <source>
        <dbReference type="EMBL" id="AEE49508.1"/>
    </source>
</evidence>
<accession>F4L0M6</accession>
<dbReference type="CDD" id="cd19410">
    <property type="entry name" value="HK9-like_sensor"/>
    <property type="match status" value="1"/>
</dbReference>
<dbReference type="PROSITE" id="PS50109">
    <property type="entry name" value="HIS_KIN"/>
    <property type="match status" value="1"/>
</dbReference>
<dbReference type="Gene3D" id="3.30.565.10">
    <property type="entry name" value="Histidine kinase-like ATPase, C-terminal domain"/>
    <property type="match status" value="1"/>
</dbReference>
<dbReference type="InterPro" id="IPR052162">
    <property type="entry name" value="Sensor_kinase/Photoreceptor"/>
</dbReference>
<dbReference type="HOGENOM" id="CLU_000445_114_71_10"/>
<keyword evidence="4" id="KW-0808">Transferase</keyword>
<name>F4L0M6_HALH1</name>
<dbReference type="OrthoDB" id="9124519at2"/>
<dbReference type="Pfam" id="PF05227">
    <property type="entry name" value="CHASE3"/>
    <property type="match status" value="1"/>
</dbReference>
<dbReference type="InterPro" id="IPR036890">
    <property type="entry name" value="HATPase_C_sf"/>
</dbReference>